<dbReference type="PRINTS" id="PR00344">
    <property type="entry name" value="BCTRLSENSOR"/>
</dbReference>
<dbReference type="AlphaFoldDB" id="A0A1E5D8L2"/>
<comment type="catalytic activity">
    <reaction evidence="1">
        <text>ATP + protein L-histidine = ADP + protein N-phospho-L-histidine.</text>
        <dbReference type="EC" id="2.7.13.3"/>
    </reaction>
</comment>
<keyword evidence="4" id="KW-0812">Transmembrane</keyword>
<reference evidence="6 7" key="1">
    <citation type="journal article" date="2012" name="Science">
        <title>Ecological populations of bacteria act as socially cohesive units of antibiotic production and resistance.</title>
        <authorList>
            <person name="Cordero O.X."/>
            <person name="Wildschutte H."/>
            <person name="Kirkup B."/>
            <person name="Proehl S."/>
            <person name="Ngo L."/>
            <person name="Hussain F."/>
            <person name="Le Roux F."/>
            <person name="Mincer T."/>
            <person name="Polz M.F."/>
        </authorList>
    </citation>
    <scope>NUCLEOTIDE SEQUENCE [LARGE SCALE GENOMIC DNA]</scope>
    <source>
        <strain evidence="6 7">FF-238</strain>
    </source>
</reference>
<feature type="transmembrane region" description="Helical" evidence="4">
    <location>
        <begin position="23"/>
        <end position="45"/>
    </location>
</feature>
<accession>A0A1E5D8L2</accession>
<gene>
    <name evidence="6" type="ORF">A130_10285</name>
</gene>
<dbReference type="Pfam" id="PF02518">
    <property type="entry name" value="HATPase_c"/>
    <property type="match status" value="1"/>
</dbReference>
<dbReference type="GO" id="GO:0004673">
    <property type="term" value="F:protein histidine kinase activity"/>
    <property type="evidence" value="ECO:0007669"/>
    <property type="project" value="UniProtKB-EC"/>
</dbReference>
<organism evidence="6 7">
    <name type="scientific">Vibrio genomosp. F6 str. FF-238</name>
    <dbReference type="NCBI Taxonomy" id="1191298"/>
    <lineage>
        <taxon>Bacteria</taxon>
        <taxon>Pseudomonadati</taxon>
        <taxon>Pseudomonadota</taxon>
        <taxon>Gammaproteobacteria</taxon>
        <taxon>Vibrionales</taxon>
        <taxon>Vibrionaceae</taxon>
        <taxon>Vibrio</taxon>
    </lineage>
</organism>
<protein>
    <recommendedName>
        <fullName evidence="2">histidine kinase</fullName>
        <ecNumber evidence="2">2.7.13.3</ecNumber>
    </recommendedName>
</protein>
<dbReference type="CDD" id="cd00075">
    <property type="entry name" value="HATPase"/>
    <property type="match status" value="1"/>
</dbReference>
<feature type="coiled-coil region" evidence="3">
    <location>
        <begin position="350"/>
        <end position="388"/>
    </location>
</feature>
<dbReference type="PANTHER" id="PTHR43065:SF42">
    <property type="entry name" value="TWO-COMPONENT SENSOR PPRA"/>
    <property type="match status" value="1"/>
</dbReference>
<dbReference type="SMART" id="SM00387">
    <property type="entry name" value="HATPase_c"/>
    <property type="match status" value="1"/>
</dbReference>
<keyword evidence="3" id="KW-0175">Coiled coil</keyword>
<dbReference type="InterPro" id="IPR033414">
    <property type="entry name" value="Sensor_dom"/>
</dbReference>
<evidence type="ECO:0000259" key="5">
    <source>
        <dbReference type="PROSITE" id="PS50109"/>
    </source>
</evidence>
<feature type="domain" description="Histidine kinase" evidence="5">
    <location>
        <begin position="407"/>
        <end position="639"/>
    </location>
</feature>
<dbReference type="EC" id="2.7.13.3" evidence="2"/>
<dbReference type="Gene3D" id="1.10.287.130">
    <property type="match status" value="1"/>
</dbReference>
<evidence type="ECO:0000256" key="4">
    <source>
        <dbReference type="SAM" id="Phobius"/>
    </source>
</evidence>
<evidence type="ECO:0000313" key="7">
    <source>
        <dbReference type="Proteomes" id="UP000094165"/>
    </source>
</evidence>
<evidence type="ECO:0000256" key="3">
    <source>
        <dbReference type="SAM" id="Coils"/>
    </source>
</evidence>
<evidence type="ECO:0000256" key="1">
    <source>
        <dbReference type="ARBA" id="ARBA00000085"/>
    </source>
</evidence>
<dbReference type="Proteomes" id="UP000094165">
    <property type="component" value="Unassembled WGS sequence"/>
</dbReference>
<keyword evidence="7" id="KW-1185">Reference proteome</keyword>
<evidence type="ECO:0000256" key="2">
    <source>
        <dbReference type="ARBA" id="ARBA00012438"/>
    </source>
</evidence>
<dbReference type="InterPro" id="IPR036890">
    <property type="entry name" value="HATPase_C_sf"/>
</dbReference>
<dbReference type="SUPFAM" id="SSF55874">
    <property type="entry name" value="ATPase domain of HSP90 chaperone/DNA topoisomerase II/histidine kinase"/>
    <property type="match status" value="1"/>
</dbReference>
<sequence length="647" mass="73216">MSRTPQFENSKQSPISSHIGRRIILILILISSAVTLITTLIQTYWDYNRELSAVESRHYEIEKIHIDLLAPSLWRFDLELLQQRIEGLVNLPKVDYLEVEADNYIFRAGTPVEKQIISSRYPIKFSISENEPKEVFGSLYVESDANTIYSYLLKQFLITLGINALKTAIVCYLILMIFHQSVNRRLFSIAQYLRKFNPRNPSKPLTLQYTPWIMEKEDELKWLGDETNKITSSVSSLYRDIKYQQERFADFADVSSDWLWETNESGVLIYASDEMVKNLNLNGCESVPLFNIPTFNKTHSLLAHINAKLNFSLCEEKLIIEGQERFLLFQGTAKYQDDTFTGFRGTALDISALTQAKVKLEELNHTLENKVKERTQELENNMVTLQKTQDQLVESEKLAALGGLVAGVAHEVNTPLGISVTAASIIKEITQELNQAFADQTLSSVQFADLMERMSESTIMLEDNLNRGSKLIRDFKQTAVNQVSECRSNFVIHQVLDALITSLHPETRKIPVTPIISGSDTLSMSSLPGVLTQVITNLIMNSIIHAFADSSEPAKISISFYEQNNEIIFEYIDNGSGIEEALHQKIFEPFYTSKRGTGGSGLGLNLVFNLIHQKLAGSLNFESSINQGVHFTFRTPKELPISPEQSS</sequence>
<dbReference type="RefSeq" id="WP_017053554.1">
    <property type="nucleotide sequence ID" value="NZ_AJYW02000011.1"/>
</dbReference>
<comment type="caution">
    <text evidence="6">The sequence shown here is derived from an EMBL/GenBank/DDBJ whole genome shotgun (WGS) entry which is preliminary data.</text>
</comment>
<name>A0A1E5D8L2_9VIBR</name>
<dbReference type="InterPro" id="IPR005467">
    <property type="entry name" value="His_kinase_dom"/>
</dbReference>
<dbReference type="Pfam" id="PF17149">
    <property type="entry name" value="CHASE5"/>
    <property type="match status" value="1"/>
</dbReference>
<keyword evidence="6" id="KW-0808">Transferase</keyword>
<dbReference type="PROSITE" id="PS50109">
    <property type="entry name" value="HIS_KIN"/>
    <property type="match status" value="1"/>
</dbReference>
<keyword evidence="6" id="KW-0418">Kinase</keyword>
<dbReference type="PANTHER" id="PTHR43065">
    <property type="entry name" value="SENSOR HISTIDINE KINASE"/>
    <property type="match status" value="1"/>
</dbReference>
<feature type="transmembrane region" description="Helical" evidence="4">
    <location>
        <begin position="156"/>
        <end position="178"/>
    </location>
</feature>
<proteinExistence type="predicted"/>
<keyword evidence="4" id="KW-0472">Membrane</keyword>
<dbReference type="InterPro" id="IPR004358">
    <property type="entry name" value="Sig_transdc_His_kin-like_C"/>
</dbReference>
<evidence type="ECO:0000313" key="6">
    <source>
        <dbReference type="EMBL" id="OEE80105.1"/>
    </source>
</evidence>
<keyword evidence="4" id="KW-1133">Transmembrane helix</keyword>
<dbReference type="EMBL" id="AJYW02000011">
    <property type="protein sequence ID" value="OEE80105.1"/>
    <property type="molecule type" value="Genomic_DNA"/>
</dbReference>
<dbReference type="InterPro" id="IPR003594">
    <property type="entry name" value="HATPase_dom"/>
</dbReference>
<dbReference type="Gene3D" id="3.30.565.10">
    <property type="entry name" value="Histidine kinase-like ATPase, C-terminal domain"/>
    <property type="match status" value="1"/>
</dbReference>